<keyword evidence="3" id="KW-0012">Acyltransferase</keyword>
<feature type="transmembrane region" description="Helical" evidence="1">
    <location>
        <begin position="12"/>
        <end position="29"/>
    </location>
</feature>
<evidence type="ECO:0000256" key="1">
    <source>
        <dbReference type="SAM" id="Phobius"/>
    </source>
</evidence>
<accession>A0ABT1SY65</accession>
<reference evidence="3 4" key="1">
    <citation type="submission" date="2022-07" db="EMBL/GenBank/DDBJ databases">
        <title>Mucilaginibacter sp. JC4.</title>
        <authorList>
            <person name="Le V."/>
            <person name="Ko S.-R."/>
            <person name="Ahn C.-Y."/>
            <person name="Oh H.-M."/>
        </authorList>
    </citation>
    <scope>NUCLEOTIDE SEQUENCE [LARGE SCALE GENOMIC DNA]</scope>
    <source>
        <strain evidence="3 4">JC4</strain>
    </source>
</reference>
<keyword evidence="3" id="KW-0808">Transferase</keyword>
<dbReference type="GO" id="GO:0016746">
    <property type="term" value="F:acyltransferase activity"/>
    <property type="evidence" value="ECO:0007669"/>
    <property type="project" value="UniProtKB-KW"/>
</dbReference>
<sequence>MQRLKFIDALRGIAIIMVILHHSHPNFAGVDNYFLPVYLDDILQNGDKGVTLFFLMSAYTLCLSFGKKKEIEYKPVRNYFLRRIFRIVPLYYFTILMVSLIQINTLSAVSVAANVFFVHGLNPNWTNSTIPGGWTIGIEALFYLLFPFLFYRIKSVYGAINITLAFIVAAKIVTSVMSKNPPLKDGVWWSVFVYENIISQLPVFLMGICLYHISNHKSDSTQLFKSYKTYCFIAALILVHLSGGNLFKAHYLFAIAFAFLAYGLSVYPTSILVNKFTIWVGKLSYSLYLVHLLIANLLVKYNLNHYGSNASAEVFIRFAVIFSVSVCISWVTYTLIEVPGQELGTRIIKKLESKRKVQLTFPA</sequence>
<keyword evidence="1" id="KW-0812">Transmembrane</keyword>
<feature type="transmembrane region" description="Helical" evidence="1">
    <location>
        <begin position="285"/>
        <end position="303"/>
    </location>
</feature>
<feature type="transmembrane region" description="Helical" evidence="1">
    <location>
        <begin position="249"/>
        <end position="273"/>
    </location>
</feature>
<evidence type="ECO:0000313" key="3">
    <source>
        <dbReference type="EMBL" id="MCQ6957284.1"/>
    </source>
</evidence>
<dbReference type="PANTHER" id="PTHR23028:SF53">
    <property type="entry name" value="ACYL_TRANSF_3 DOMAIN-CONTAINING PROTEIN"/>
    <property type="match status" value="1"/>
</dbReference>
<dbReference type="InterPro" id="IPR002656">
    <property type="entry name" value="Acyl_transf_3_dom"/>
</dbReference>
<feature type="transmembrane region" description="Helical" evidence="1">
    <location>
        <begin position="133"/>
        <end position="151"/>
    </location>
</feature>
<feature type="transmembrane region" description="Helical" evidence="1">
    <location>
        <begin position="49"/>
        <end position="66"/>
    </location>
</feature>
<dbReference type="Pfam" id="PF01757">
    <property type="entry name" value="Acyl_transf_3"/>
    <property type="match status" value="1"/>
</dbReference>
<dbReference type="Proteomes" id="UP001204376">
    <property type="component" value="Unassembled WGS sequence"/>
</dbReference>
<comment type="caution">
    <text evidence="3">The sequence shown here is derived from an EMBL/GenBank/DDBJ whole genome shotgun (WGS) entry which is preliminary data.</text>
</comment>
<gene>
    <name evidence="3" type="ORF">NPE20_04925</name>
</gene>
<name>A0ABT1SY65_9SPHI</name>
<feature type="transmembrane region" description="Helical" evidence="1">
    <location>
        <begin position="158"/>
        <end position="177"/>
    </location>
</feature>
<feature type="transmembrane region" description="Helical" evidence="1">
    <location>
        <begin position="226"/>
        <end position="243"/>
    </location>
</feature>
<organism evidence="3 4">
    <name type="scientific">Mucilaginibacter aquariorum</name>
    <dbReference type="NCBI Taxonomy" id="2967225"/>
    <lineage>
        <taxon>Bacteria</taxon>
        <taxon>Pseudomonadati</taxon>
        <taxon>Bacteroidota</taxon>
        <taxon>Sphingobacteriia</taxon>
        <taxon>Sphingobacteriales</taxon>
        <taxon>Sphingobacteriaceae</taxon>
        <taxon>Mucilaginibacter</taxon>
    </lineage>
</organism>
<evidence type="ECO:0000259" key="2">
    <source>
        <dbReference type="Pfam" id="PF01757"/>
    </source>
</evidence>
<keyword evidence="1" id="KW-0472">Membrane</keyword>
<feature type="transmembrane region" description="Helical" evidence="1">
    <location>
        <begin position="197"/>
        <end position="214"/>
    </location>
</feature>
<feature type="transmembrane region" description="Helical" evidence="1">
    <location>
        <begin position="315"/>
        <end position="336"/>
    </location>
</feature>
<dbReference type="InterPro" id="IPR050879">
    <property type="entry name" value="Acyltransferase_3"/>
</dbReference>
<proteinExistence type="predicted"/>
<keyword evidence="4" id="KW-1185">Reference proteome</keyword>
<protein>
    <submittedName>
        <fullName evidence="3">Acyltransferase</fullName>
    </submittedName>
</protein>
<dbReference type="EMBL" id="JANHOH010000001">
    <property type="protein sequence ID" value="MCQ6957284.1"/>
    <property type="molecule type" value="Genomic_DNA"/>
</dbReference>
<evidence type="ECO:0000313" key="4">
    <source>
        <dbReference type="Proteomes" id="UP001204376"/>
    </source>
</evidence>
<keyword evidence="1" id="KW-1133">Transmembrane helix</keyword>
<dbReference type="PANTHER" id="PTHR23028">
    <property type="entry name" value="ACETYLTRANSFERASE"/>
    <property type="match status" value="1"/>
</dbReference>
<feature type="transmembrane region" description="Helical" evidence="1">
    <location>
        <begin position="87"/>
        <end position="113"/>
    </location>
</feature>
<dbReference type="RefSeq" id="WP_256537491.1">
    <property type="nucleotide sequence ID" value="NZ_JANHOH010000001.1"/>
</dbReference>
<feature type="domain" description="Acyltransferase 3" evidence="2">
    <location>
        <begin position="5"/>
        <end position="333"/>
    </location>
</feature>